<evidence type="ECO:0000259" key="1">
    <source>
        <dbReference type="Pfam" id="PF00149"/>
    </source>
</evidence>
<keyword evidence="2" id="KW-0378">Hydrolase</keyword>
<organism evidence="2 3">
    <name type="scientific">Actinoallomurus acaciae</name>
    <dbReference type="NCBI Taxonomy" id="502577"/>
    <lineage>
        <taxon>Bacteria</taxon>
        <taxon>Bacillati</taxon>
        <taxon>Actinomycetota</taxon>
        <taxon>Actinomycetes</taxon>
        <taxon>Streptosporangiales</taxon>
        <taxon>Thermomonosporaceae</taxon>
        <taxon>Actinoallomurus</taxon>
    </lineage>
</organism>
<dbReference type="PANTHER" id="PTHR36492">
    <property type="match status" value="1"/>
</dbReference>
<feature type="domain" description="Calcineurin-like phosphoesterase" evidence="1">
    <location>
        <begin position="7"/>
        <end position="240"/>
    </location>
</feature>
<reference evidence="2 3" key="1">
    <citation type="submission" date="2024-09" db="EMBL/GenBank/DDBJ databases">
        <authorList>
            <person name="Sun Q."/>
            <person name="Mori K."/>
        </authorList>
    </citation>
    <scope>NUCLEOTIDE SEQUENCE [LARGE SCALE GENOMIC DNA]</scope>
    <source>
        <strain evidence="2 3">TBRC 0563</strain>
    </source>
</reference>
<dbReference type="SUPFAM" id="SSF56300">
    <property type="entry name" value="Metallo-dependent phosphatases"/>
    <property type="match status" value="1"/>
</dbReference>
<evidence type="ECO:0000313" key="3">
    <source>
        <dbReference type="Proteomes" id="UP001589627"/>
    </source>
</evidence>
<keyword evidence="3" id="KW-1185">Reference proteome</keyword>
<dbReference type="Gene3D" id="3.60.21.10">
    <property type="match status" value="1"/>
</dbReference>
<accession>A0ABV5YWU9</accession>
<dbReference type="EMBL" id="JBHLZP010000746">
    <property type="protein sequence ID" value="MFB9839562.1"/>
    <property type="molecule type" value="Genomic_DNA"/>
</dbReference>
<evidence type="ECO:0000313" key="2">
    <source>
        <dbReference type="EMBL" id="MFB9839562.1"/>
    </source>
</evidence>
<dbReference type="InterPro" id="IPR052963">
    <property type="entry name" value="Pantetheine_PDE"/>
</dbReference>
<name>A0ABV5YWU9_9ACTN</name>
<dbReference type="Proteomes" id="UP001589627">
    <property type="component" value="Unassembled WGS sequence"/>
</dbReference>
<dbReference type="RefSeq" id="WP_378212708.1">
    <property type="nucleotide sequence ID" value="NZ_JBHLZP010000746.1"/>
</dbReference>
<dbReference type="GO" id="GO:0016787">
    <property type="term" value="F:hydrolase activity"/>
    <property type="evidence" value="ECO:0007669"/>
    <property type="project" value="UniProtKB-KW"/>
</dbReference>
<sequence>MSPGGSLLAISDLHTAYEANRKIVSGLRPETDEDWLIVAGDVGEIFADIEWTLRLLGERFAKVIWTPGNHELWTPQADPVRLRGEHRYRRLVELCQSLGVVTPEDPYPVWRGPGGPVTVAPLFVLYDYSFRPPGLNTKKAALERAYEAGVVCTDEFQLHPDPHPSRDAWCHVRIAETERLLAARDTSLPTVLVSHFPLVRDPTLVLRHPEFALWCGTERTADWHRRYNAVAAVYGHLHIPRTTWYDGVRFEEVSLGYPREWEPRRGTPGRFRRILPAETV</sequence>
<gene>
    <name evidence="2" type="ORF">ACFFNX_46215</name>
</gene>
<dbReference type="PANTHER" id="PTHR36492:SF2">
    <property type="entry name" value="[ACYL-CARRIER-PROTEIN] PHOSPHODIESTERASE PPTH"/>
    <property type="match status" value="1"/>
</dbReference>
<dbReference type="Pfam" id="PF00149">
    <property type="entry name" value="Metallophos"/>
    <property type="match status" value="1"/>
</dbReference>
<protein>
    <submittedName>
        <fullName evidence="2">Metallophosphoesterase family protein</fullName>
        <ecNumber evidence="2">3.1.-.-</ecNumber>
    </submittedName>
</protein>
<comment type="caution">
    <text evidence="2">The sequence shown here is derived from an EMBL/GenBank/DDBJ whole genome shotgun (WGS) entry which is preliminary data.</text>
</comment>
<dbReference type="InterPro" id="IPR029052">
    <property type="entry name" value="Metallo-depent_PP-like"/>
</dbReference>
<dbReference type="InterPro" id="IPR004843">
    <property type="entry name" value="Calcineurin-like_PHP"/>
</dbReference>
<dbReference type="CDD" id="cd00838">
    <property type="entry name" value="MPP_superfamily"/>
    <property type="match status" value="1"/>
</dbReference>
<proteinExistence type="predicted"/>
<dbReference type="EC" id="3.1.-.-" evidence="2"/>